<keyword evidence="6" id="KW-0067">ATP-binding</keyword>
<evidence type="ECO:0000256" key="11">
    <source>
        <dbReference type="SAM" id="Coils"/>
    </source>
</evidence>
<dbReference type="GO" id="GO:0003697">
    <property type="term" value="F:single-stranded DNA binding"/>
    <property type="evidence" value="ECO:0007669"/>
    <property type="project" value="TreeGrafter"/>
</dbReference>
<keyword evidence="8" id="KW-0233">DNA recombination</keyword>
<gene>
    <name evidence="12" type="ORF">FPE_LOCUS1583</name>
</gene>
<dbReference type="PANTHER" id="PTHR19306:SF6">
    <property type="entry name" value="STRUCTURAL MAINTENANCE OF CHROMOSOMES PROTEIN 6"/>
    <property type="match status" value="1"/>
</dbReference>
<protein>
    <submittedName>
        <fullName evidence="12">Uncharacterized protein</fullName>
    </submittedName>
</protein>
<sequence>MGFADIRRLLRMDMTMKVISFSQLGPRAICVLSANAEAPTCDTRKGGIVRKASDEKSAKTEFDALAKAERMLMMIEKNLHDAEAEKKHFENVMSNQVLSYLNNAEAEYREFEHKCKENRRKASIICPESEIEALGGCSESNPEQLSAQLSRMNQRLQRESQRFPESIEDLRMLNQKRSVKS</sequence>
<keyword evidence="4" id="KW-0547">Nucleotide-binding</keyword>
<organism evidence="12 13">
    <name type="scientific">Fraxinus pennsylvanica</name>
    <dbReference type="NCBI Taxonomy" id="56036"/>
    <lineage>
        <taxon>Eukaryota</taxon>
        <taxon>Viridiplantae</taxon>
        <taxon>Streptophyta</taxon>
        <taxon>Embryophyta</taxon>
        <taxon>Tracheophyta</taxon>
        <taxon>Spermatophyta</taxon>
        <taxon>Magnoliopsida</taxon>
        <taxon>eudicotyledons</taxon>
        <taxon>Gunneridae</taxon>
        <taxon>Pentapetalae</taxon>
        <taxon>asterids</taxon>
        <taxon>lamiids</taxon>
        <taxon>Lamiales</taxon>
        <taxon>Oleaceae</taxon>
        <taxon>Oleeae</taxon>
        <taxon>Fraxinus</taxon>
    </lineage>
</organism>
<comment type="subcellular location">
    <subcellularLocation>
        <location evidence="2">Chromosome</location>
    </subcellularLocation>
    <subcellularLocation>
        <location evidence="1">Nucleus</location>
    </subcellularLocation>
</comment>
<dbReference type="GO" id="GO:0005524">
    <property type="term" value="F:ATP binding"/>
    <property type="evidence" value="ECO:0007669"/>
    <property type="project" value="UniProtKB-KW"/>
</dbReference>
<evidence type="ECO:0000256" key="5">
    <source>
        <dbReference type="ARBA" id="ARBA00022763"/>
    </source>
</evidence>
<keyword evidence="3" id="KW-0158">Chromosome</keyword>
<evidence type="ECO:0000256" key="7">
    <source>
        <dbReference type="ARBA" id="ARBA00023054"/>
    </source>
</evidence>
<dbReference type="GO" id="GO:0003684">
    <property type="term" value="F:damaged DNA binding"/>
    <property type="evidence" value="ECO:0007669"/>
    <property type="project" value="TreeGrafter"/>
</dbReference>
<evidence type="ECO:0000256" key="10">
    <source>
        <dbReference type="ARBA" id="ARBA00023242"/>
    </source>
</evidence>
<dbReference type="AlphaFoldDB" id="A0AAD2DH00"/>
<evidence type="ECO:0000313" key="12">
    <source>
        <dbReference type="EMBL" id="CAI9754152.1"/>
    </source>
</evidence>
<keyword evidence="13" id="KW-1185">Reference proteome</keyword>
<accession>A0AAD2DH00</accession>
<evidence type="ECO:0000256" key="4">
    <source>
        <dbReference type="ARBA" id="ARBA00022741"/>
    </source>
</evidence>
<dbReference type="Proteomes" id="UP000834106">
    <property type="component" value="Chromosome 1"/>
</dbReference>
<dbReference type="EMBL" id="OU503036">
    <property type="protein sequence ID" value="CAI9754152.1"/>
    <property type="molecule type" value="Genomic_DNA"/>
</dbReference>
<dbReference type="GO" id="GO:0000724">
    <property type="term" value="P:double-strand break repair via homologous recombination"/>
    <property type="evidence" value="ECO:0007669"/>
    <property type="project" value="TreeGrafter"/>
</dbReference>
<keyword evidence="9" id="KW-0234">DNA repair</keyword>
<reference evidence="12" key="1">
    <citation type="submission" date="2023-05" db="EMBL/GenBank/DDBJ databases">
        <authorList>
            <person name="Huff M."/>
        </authorList>
    </citation>
    <scope>NUCLEOTIDE SEQUENCE</scope>
</reference>
<feature type="coiled-coil region" evidence="11">
    <location>
        <begin position="65"/>
        <end position="121"/>
    </location>
</feature>
<dbReference type="GO" id="GO:0030915">
    <property type="term" value="C:Smc5-Smc6 complex"/>
    <property type="evidence" value="ECO:0007669"/>
    <property type="project" value="TreeGrafter"/>
</dbReference>
<evidence type="ECO:0000256" key="6">
    <source>
        <dbReference type="ARBA" id="ARBA00022840"/>
    </source>
</evidence>
<proteinExistence type="predicted"/>
<name>A0AAD2DH00_9LAMI</name>
<evidence type="ECO:0000256" key="2">
    <source>
        <dbReference type="ARBA" id="ARBA00004286"/>
    </source>
</evidence>
<evidence type="ECO:0000256" key="3">
    <source>
        <dbReference type="ARBA" id="ARBA00022454"/>
    </source>
</evidence>
<evidence type="ECO:0000256" key="9">
    <source>
        <dbReference type="ARBA" id="ARBA00023204"/>
    </source>
</evidence>
<evidence type="ECO:0000313" key="13">
    <source>
        <dbReference type="Proteomes" id="UP000834106"/>
    </source>
</evidence>
<evidence type="ECO:0000256" key="1">
    <source>
        <dbReference type="ARBA" id="ARBA00004123"/>
    </source>
</evidence>
<dbReference type="GO" id="GO:0005634">
    <property type="term" value="C:nucleus"/>
    <property type="evidence" value="ECO:0007669"/>
    <property type="project" value="UniProtKB-SubCell"/>
</dbReference>
<keyword evidence="10" id="KW-0539">Nucleus</keyword>
<keyword evidence="5" id="KW-0227">DNA damage</keyword>
<dbReference type="PANTHER" id="PTHR19306">
    <property type="entry name" value="STRUCTURAL MAINTENANCE OF CHROMOSOMES 5,6 SMC5, SMC6"/>
    <property type="match status" value="1"/>
</dbReference>
<dbReference type="GO" id="GO:0035861">
    <property type="term" value="C:site of double-strand break"/>
    <property type="evidence" value="ECO:0007669"/>
    <property type="project" value="TreeGrafter"/>
</dbReference>
<evidence type="ECO:0000256" key="8">
    <source>
        <dbReference type="ARBA" id="ARBA00023172"/>
    </source>
</evidence>
<keyword evidence="7 11" id="KW-0175">Coiled coil</keyword>